<name>A0A0L6UIA0_9BASI</name>
<keyword evidence="2" id="KW-1185">Reference proteome</keyword>
<proteinExistence type="predicted"/>
<dbReference type="AlphaFoldDB" id="A0A0L6UIA0"/>
<comment type="caution">
    <text evidence="1">The sequence shown here is derived from an EMBL/GenBank/DDBJ whole genome shotgun (WGS) entry which is preliminary data.</text>
</comment>
<gene>
    <name evidence="1" type="ORF">VP01_5778g2</name>
</gene>
<dbReference type="VEuPathDB" id="FungiDB:VP01_5778g2"/>
<organism evidence="1 2">
    <name type="scientific">Puccinia sorghi</name>
    <dbReference type="NCBI Taxonomy" id="27349"/>
    <lineage>
        <taxon>Eukaryota</taxon>
        <taxon>Fungi</taxon>
        <taxon>Dikarya</taxon>
        <taxon>Basidiomycota</taxon>
        <taxon>Pucciniomycotina</taxon>
        <taxon>Pucciniomycetes</taxon>
        <taxon>Pucciniales</taxon>
        <taxon>Pucciniaceae</taxon>
        <taxon>Puccinia</taxon>
    </lineage>
</organism>
<evidence type="ECO:0000313" key="2">
    <source>
        <dbReference type="Proteomes" id="UP000037035"/>
    </source>
</evidence>
<sequence>MKMHKLIKSKCNRLDRHQKLTLAKRLADLMHNFNPSSDQTLGSWSKLVAEMLTLRITMDKLVDAQTFKFMVNKHHGFVKTAAFTDVTTIIHLVSLTQKGNWLLAVLPHGTRLHPCS</sequence>
<dbReference type="EMBL" id="LAVV01011027">
    <property type="protein sequence ID" value="KNZ48284.1"/>
    <property type="molecule type" value="Genomic_DNA"/>
</dbReference>
<evidence type="ECO:0000313" key="1">
    <source>
        <dbReference type="EMBL" id="KNZ48284.1"/>
    </source>
</evidence>
<dbReference type="Proteomes" id="UP000037035">
    <property type="component" value="Unassembled WGS sequence"/>
</dbReference>
<protein>
    <submittedName>
        <fullName evidence="1">Uncharacterized protein</fullName>
    </submittedName>
</protein>
<reference evidence="1 2" key="1">
    <citation type="submission" date="2015-08" db="EMBL/GenBank/DDBJ databases">
        <title>Next Generation Sequencing and Analysis of the Genome of Puccinia sorghi L Schw, the Causal Agent of Maize Common Rust.</title>
        <authorList>
            <person name="Rochi L."/>
            <person name="Burguener G."/>
            <person name="Darino M."/>
            <person name="Turjanski A."/>
            <person name="Kreff E."/>
            <person name="Dieguez M.J."/>
            <person name="Sacco F."/>
        </authorList>
    </citation>
    <scope>NUCLEOTIDE SEQUENCE [LARGE SCALE GENOMIC DNA]</scope>
    <source>
        <strain evidence="1 2">RO10H11247</strain>
    </source>
</reference>
<accession>A0A0L6UIA0</accession>